<dbReference type="InterPro" id="IPR013601">
    <property type="entry name" value="FAE1_typ3_polyketide_synth"/>
</dbReference>
<evidence type="ECO:0000256" key="2">
    <source>
        <dbReference type="ARBA" id="ARBA00012307"/>
    </source>
</evidence>
<dbReference type="Pfam" id="PF08392">
    <property type="entry name" value="FAE1_CUT1_RppA"/>
    <property type="match status" value="1"/>
</dbReference>
<organism evidence="8">
    <name type="scientific">Ananas comosus var. bracteatus</name>
    <name type="common">red pineapple</name>
    <dbReference type="NCBI Taxonomy" id="296719"/>
    <lineage>
        <taxon>Eukaryota</taxon>
        <taxon>Viridiplantae</taxon>
        <taxon>Streptophyta</taxon>
        <taxon>Embryophyta</taxon>
        <taxon>Tracheophyta</taxon>
        <taxon>Spermatophyta</taxon>
        <taxon>Magnoliopsida</taxon>
        <taxon>Liliopsida</taxon>
        <taxon>Poales</taxon>
        <taxon>Bromeliaceae</taxon>
        <taxon>Bromelioideae</taxon>
        <taxon>Ananas</taxon>
    </lineage>
</organism>
<dbReference type="EMBL" id="LR862144">
    <property type="protein sequence ID" value="CAD1825250.1"/>
    <property type="molecule type" value="Genomic_DNA"/>
</dbReference>
<dbReference type="EC" id="2.3.1.199" evidence="2"/>
<reference evidence="8" key="1">
    <citation type="submission" date="2020-07" db="EMBL/GenBank/DDBJ databases">
        <authorList>
            <person name="Lin J."/>
        </authorList>
    </citation>
    <scope>NUCLEOTIDE SEQUENCE</scope>
</reference>
<evidence type="ECO:0000256" key="5">
    <source>
        <dbReference type="SAM" id="MobiDB-lite"/>
    </source>
</evidence>
<evidence type="ECO:0000259" key="7">
    <source>
        <dbReference type="Pfam" id="PF08541"/>
    </source>
</evidence>
<dbReference type="GO" id="GO:0006633">
    <property type="term" value="P:fatty acid biosynthetic process"/>
    <property type="evidence" value="ECO:0007669"/>
    <property type="project" value="InterPro"/>
</dbReference>
<accession>A0A6V7P354</accession>
<dbReference type="PANTHER" id="PTHR31561">
    <property type="entry name" value="3-KETOACYL-COA SYNTHASE"/>
    <property type="match status" value="1"/>
</dbReference>
<gene>
    <name evidence="8" type="ORF">CB5_LOCUS8461</name>
</gene>
<dbReference type="SUPFAM" id="SSF53901">
    <property type="entry name" value="Thiolase-like"/>
    <property type="match status" value="1"/>
</dbReference>
<dbReference type="Pfam" id="PF08541">
    <property type="entry name" value="ACP_syn_III_C"/>
    <property type="match status" value="1"/>
</dbReference>
<feature type="compositionally biased region" description="Polar residues" evidence="5">
    <location>
        <begin position="15"/>
        <end position="34"/>
    </location>
</feature>
<dbReference type="AlphaFoldDB" id="A0A6V7P354"/>
<evidence type="ECO:0000256" key="3">
    <source>
        <dbReference type="ARBA" id="ARBA00022679"/>
    </source>
</evidence>
<keyword evidence="3" id="KW-0808">Transferase</keyword>
<dbReference type="InterPro" id="IPR012392">
    <property type="entry name" value="3-ktacl-CoA_syn"/>
</dbReference>
<feature type="domain" description="FAE" evidence="6">
    <location>
        <begin position="168"/>
        <end position="388"/>
    </location>
</feature>
<comment type="similarity">
    <text evidence="1">Belongs to the thiolase-like superfamily. Chalcone/stilbene synthases family.</text>
</comment>
<dbReference type="GO" id="GO:0009922">
    <property type="term" value="F:fatty acid elongase activity"/>
    <property type="evidence" value="ECO:0007669"/>
    <property type="project" value="UniProtKB-EC"/>
</dbReference>
<feature type="region of interest" description="Disordered" evidence="5">
    <location>
        <begin position="15"/>
        <end position="49"/>
    </location>
</feature>
<evidence type="ECO:0000313" key="8">
    <source>
        <dbReference type="EMBL" id="CAD1825250.1"/>
    </source>
</evidence>
<evidence type="ECO:0000256" key="1">
    <source>
        <dbReference type="ARBA" id="ARBA00005531"/>
    </source>
</evidence>
<dbReference type="InterPro" id="IPR013747">
    <property type="entry name" value="ACP_syn_III_C"/>
</dbReference>
<evidence type="ECO:0000256" key="4">
    <source>
        <dbReference type="ARBA" id="ARBA00023315"/>
    </source>
</evidence>
<keyword evidence="4" id="KW-0012">Acyltransferase</keyword>
<evidence type="ECO:0000259" key="6">
    <source>
        <dbReference type="Pfam" id="PF08392"/>
    </source>
</evidence>
<dbReference type="CDD" id="cd00831">
    <property type="entry name" value="CHS_like"/>
    <property type="match status" value="1"/>
</dbReference>
<dbReference type="InterPro" id="IPR016039">
    <property type="entry name" value="Thiolase-like"/>
</dbReference>
<proteinExistence type="inferred from homology"/>
<dbReference type="Gene3D" id="3.40.47.10">
    <property type="match status" value="1"/>
</dbReference>
<sequence length="516" mass="57902">MHQVHAIVSRVSHSNTIKSLPRTPNSLLQNQNKPKLSHVDEPKPFPRALGLTRPAQTRQAQLPLHIQPLPLLSPPHVYGLAPLQQQFSTYFRSFFIHRNTLRKNPASRRIPYRLRLLQAAVLVPDTECVVSGAFSGDHRRGPRQFHDEGFGTLRARRGDRVAAAGTLHPPEASLGGSRYESELIIFTAVDDLFQKTGVDPKDINVVVVNCNSFAPMPSLASMIVNRYKLRADVRSFNLSGMGCSASPISIGLARDILRVQPDSTVLVFSTEIIVSPAWYTGTQRSMLIPNCLFRMGGVAILLSNRPRHRADAKYRLHHVVRTHIGADDKAYKCLYQVEDADGRLGISLSKEVMPISGQAMKRHLIELGQFVLPWWEQLLFVATLLRRSLIDPKAKVYTPEFRKAFEHICVHAGGRAVIDEVQMNLGLSAEQVEASRMALHRFGNTSSSSVWYELSYMEAKRRMKKGDRVWQIGLGSGFKCNSSVWECVKAMDKVDQGPWSGCIDRYPVEVPEVLKF</sequence>
<feature type="domain" description="Beta-ketoacyl-[acyl-carrier-protein] synthase III C-terminal" evidence="7">
    <location>
        <begin position="406"/>
        <end position="486"/>
    </location>
</feature>
<dbReference type="GO" id="GO:0016020">
    <property type="term" value="C:membrane"/>
    <property type="evidence" value="ECO:0007669"/>
    <property type="project" value="InterPro"/>
</dbReference>
<name>A0A6V7P354_ANACO</name>
<protein>
    <recommendedName>
        <fullName evidence="2">very-long-chain 3-oxoacyl-CoA synthase</fullName>
        <ecNumber evidence="2">2.3.1.199</ecNumber>
    </recommendedName>
</protein>